<dbReference type="AlphaFoldDB" id="A0A8H5WZH0"/>
<protein>
    <submittedName>
        <fullName evidence="2">Uncharacterized protein</fullName>
    </submittedName>
</protein>
<feature type="region of interest" description="Disordered" evidence="1">
    <location>
        <begin position="44"/>
        <end position="64"/>
    </location>
</feature>
<sequence>MFTDPVRRERRFRSKYVVGGEPTDPESDYPDCLDRRFSRPRLTLNGKRSQTRKTDTATFGGGPTKHQKVEYRRLQCCHGLLEPGDDKLTVRGDIIYRHWEAYSRNNNSNFQWNSTDNDCYYGKFNINVTWSFTIKLSDGAVSLEQKKQALKKAAQLRTERKAGRLPDDKDSELEDISNDFNVSFDSVFVRDNTDAEMRDEVTKQLKKTLSNLASNLKASFKDAGGFTYPGTQTLVFLEPRLNNFGDILTTIDYVDIEEGLVQVIIPDPQDIKRSETREVDPVVSDSTITSNDPAITWISIIKYNADKKTAPITLTGQIRALNQKHSTRLMLSYSLPIEQTVSSLLLLRNGPVPLHQPSNQRLIMVAQLPESHNSCRLQLSQSRRLTLLRLFG</sequence>
<dbReference type="Proteomes" id="UP000572754">
    <property type="component" value="Unassembled WGS sequence"/>
</dbReference>
<evidence type="ECO:0000313" key="2">
    <source>
        <dbReference type="EMBL" id="KAF5675694.1"/>
    </source>
</evidence>
<proteinExistence type="predicted"/>
<evidence type="ECO:0000313" key="3">
    <source>
        <dbReference type="Proteomes" id="UP000572754"/>
    </source>
</evidence>
<organism evidence="2 3">
    <name type="scientific">Fusarium circinatum</name>
    <name type="common">Pitch canker fungus</name>
    <name type="synonym">Gibberella circinata</name>
    <dbReference type="NCBI Taxonomy" id="48490"/>
    <lineage>
        <taxon>Eukaryota</taxon>
        <taxon>Fungi</taxon>
        <taxon>Dikarya</taxon>
        <taxon>Ascomycota</taxon>
        <taxon>Pezizomycotina</taxon>
        <taxon>Sordariomycetes</taxon>
        <taxon>Hypocreomycetidae</taxon>
        <taxon>Hypocreales</taxon>
        <taxon>Nectriaceae</taxon>
        <taxon>Fusarium</taxon>
        <taxon>Fusarium fujikuroi species complex</taxon>
    </lineage>
</organism>
<keyword evidence="3" id="KW-1185">Reference proteome</keyword>
<name>A0A8H5WZH0_FUSCI</name>
<accession>A0A8H5WZH0</accession>
<reference evidence="2 3" key="2">
    <citation type="submission" date="2020-05" db="EMBL/GenBank/DDBJ databases">
        <title>Identification and distribution of gene clusters putatively required for synthesis of sphingolipid metabolism inhibitors in phylogenetically diverse species of the filamentous fungus Fusarium.</title>
        <authorList>
            <person name="Kim H.-S."/>
            <person name="Busman M."/>
            <person name="Brown D.W."/>
            <person name="Divon H."/>
            <person name="Uhlig S."/>
            <person name="Proctor R.H."/>
        </authorList>
    </citation>
    <scope>NUCLEOTIDE SEQUENCE [LARGE SCALE GENOMIC DNA]</scope>
    <source>
        <strain evidence="2 3">NRRL 25331</strain>
    </source>
</reference>
<evidence type="ECO:0000256" key="1">
    <source>
        <dbReference type="SAM" id="MobiDB-lite"/>
    </source>
</evidence>
<reference evidence="3" key="1">
    <citation type="journal article" date="2020" name="BMC Genomics">
        <title>Correction to: Identification and distribution of gene clusters required for synthesis of sphingolipid metabolism inhibitors in diverse species of the filamentous fungus Fusarium.</title>
        <authorList>
            <person name="Kim H.S."/>
            <person name="Lohmar J.M."/>
            <person name="Busman M."/>
            <person name="Brown D.W."/>
            <person name="Naumann T.A."/>
            <person name="Divon H.H."/>
            <person name="Lysoe E."/>
            <person name="Uhlig S."/>
            <person name="Proctor R.H."/>
        </authorList>
    </citation>
    <scope>NUCLEOTIDE SEQUENCE [LARGE SCALE GENOMIC DNA]</scope>
    <source>
        <strain evidence="3">NRRL 25331</strain>
    </source>
</reference>
<dbReference type="EMBL" id="JAAQPE010000241">
    <property type="protein sequence ID" value="KAF5675694.1"/>
    <property type="molecule type" value="Genomic_DNA"/>
</dbReference>
<comment type="caution">
    <text evidence="2">The sequence shown here is derived from an EMBL/GenBank/DDBJ whole genome shotgun (WGS) entry which is preliminary data.</text>
</comment>
<gene>
    <name evidence="2" type="ORF">FCIRC_7309</name>
</gene>